<evidence type="ECO:0000256" key="4">
    <source>
        <dbReference type="ARBA" id="ARBA00023014"/>
    </source>
</evidence>
<evidence type="ECO:0000313" key="7">
    <source>
        <dbReference type="EMBL" id="OGC15952.1"/>
    </source>
</evidence>
<feature type="binding site" evidence="5">
    <location>
        <position position="40"/>
    </location>
    <ligand>
        <name>[4Fe-4S] cluster</name>
        <dbReference type="ChEBI" id="CHEBI:49883"/>
        <note>4Fe-4S-S-AdoMet</note>
    </ligand>
</feature>
<dbReference type="InterPro" id="IPR016431">
    <property type="entry name" value="Pyrv-formate_lyase-activ_prd"/>
</dbReference>
<dbReference type="Proteomes" id="UP000177905">
    <property type="component" value="Unassembled WGS sequence"/>
</dbReference>
<evidence type="ECO:0000259" key="6">
    <source>
        <dbReference type="Pfam" id="PF04055"/>
    </source>
</evidence>
<reference evidence="7 8" key="1">
    <citation type="journal article" date="2016" name="Nat. Commun.">
        <title>Thousands of microbial genomes shed light on interconnected biogeochemical processes in an aquifer system.</title>
        <authorList>
            <person name="Anantharaman K."/>
            <person name="Brown C.T."/>
            <person name="Hug L.A."/>
            <person name="Sharon I."/>
            <person name="Castelle C.J."/>
            <person name="Probst A.J."/>
            <person name="Thomas B.C."/>
            <person name="Singh A."/>
            <person name="Wilkins M.J."/>
            <person name="Karaoz U."/>
            <person name="Brodie E.L."/>
            <person name="Williams K.H."/>
            <person name="Hubbard S.S."/>
            <person name="Banfield J.F."/>
        </authorList>
    </citation>
    <scope>NUCLEOTIDE SEQUENCE [LARGE SCALE GENOMIC DNA]</scope>
</reference>
<dbReference type="PANTHER" id="PTHR43075">
    <property type="entry name" value="FORMATE LYASE ACTIVATING ENZYME, PUTATIVE (AFU_ORTHOLOGUE AFUA_2G15630)-RELATED"/>
    <property type="match status" value="1"/>
</dbReference>
<dbReference type="GO" id="GO:0003824">
    <property type="term" value="F:catalytic activity"/>
    <property type="evidence" value="ECO:0007669"/>
    <property type="project" value="InterPro"/>
</dbReference>
<evidence type="ECO:0000313" key="8">
    <source>
        <dbReference type="Proteomes" id="UP000177905"/>
    </source>
</evidence>
<comment type="caution">
    <text evidence="7">The sequence shown here is derived from an EMBL/GenBank/DDBJ whole genome shotgun (WGS) entry which is preliminary data.</text>
</comment>
<comment type="cofactor">
    <cofactor evidence="5">
        <name>[4Fe-4S] cluster</name>
        <dbReference type="ChEBI" id="CHEBI:49883"/>
    </cofactor>
    <text evidence="5">Binds 1 [4Fe-4S] cluster. The cluster is coordinated with 3 cysteines and an exchangeable S-adenosyl-L-methionine.</text>
</comment>
<keyword evidence="4 5" id="KW-0411">Iron-sulfur</keyword>
<dbReference type="PANTHER" id="PTHR43075:SF1">
    <property type="entry name" value="FORMATE LYASE ACTIVATING ENZYME, PUTATIVE (AFU_ORTHOLOGUE AFUA_2G15630)-RELATED"/>
    <property type="match status" value="1"/>
</dbReference>
<accession>A0A1F4S696</accession>
<dbReference type="SFLD" id="SFLDS00029">
    <property type="entry name" value="Radical_SAM"/>
    <property type="match status" value="1"/>
</dbReference>
<gene>
    <name evidence="7" type="ORF">A2290_06855</name>
</gene>
<dbReference type="CDD" id="cd01335">
    <property type="entry name" value="Radical_SAM"/>
    <property type="match status" value="1"/>
</dbReference>
<keyword evidence="3 5" id="KW-0408">Iron</keyword>
<dbReference type="InterPro" id="IPR040085">
    <property type="entry name" value="MJ0674-like"/>
</dbReference>
<feature type="binding site" evidence="5">
    <location>
        <position position="43"/>
    </location>
    <ligand>
        <name>[4Fe-4S] cluster</name>
        <dbReference type="ChEBI" id="CHEBI:49883"/>
        <note>4Fe-4S-S-AdoMet</note>
    </ligand>
</feature>
<keyword evidence="1 5" id="KW-0949">S-adenosyl-L-methionine</keyword>
<name>A0A1F4S696_UNCSA</name>
<keyword evidence="2 5" id="KW-0479">Metal-binding</keyword>
<sequence length="274" mass="31091">MEFAITVKVAAISPHFGEEPPISGRQGSGTIFFSNCTMRCLYCQNWQISWEKMGNEISKEILSDKMILLQNEGCHNVNLVSPTQYVNQIINAVKIAKKNGLCIPIVYNTNGYDSAETIKRLEGIVDIYLPDMKYSDDTAAYKFSGIKDYVKRNREAIYEMYKQVGNLKLDDKGIAIKGLIVRHLVLPADLAGSYDSLKFLASISKEIWLSIMAQYSPCYKAKDLPPLDRRITLEEYQKVLKWADELGVENILAQELESADVFLPNFKKEIPFHS</sequence>
<proteinExistence type="predicted"/>
<organism evidence="7 8">
    <name type="scientific">candidate division WOR-1 bacterium RIFOXYB2_FULL_36_35</name>
    <dbReference type="NCBI Taxonomy" id="1802578"/>
    <lineage>
        <taxon>Bacteria</taxon>
        <taxon>Bacillati</taxon>
        <taxon>Saganbacteria</taxon>
    </lineage>
</organism>
<evidence type="ECO:0000256" key="2">
    <source>
        <dbReference type="ARBA" id="ARBA00022723"/>
    </source>
</evidence>
<evidence type="ECO:0000256" key="5">
    <source>
        <dbReference type="PIRSR" id="PIRSR004869-50"/>
    </source>
</evidence>
<dbReference type="GO" id="GO:0051536">
    <property type="term" value="F:iron-sulfur cluster binding"/>
    <property type="evidence" value="ECO:0007669"/>
    <property type="project" value="UniProtKB-KW"/>
</dbReference>
<dbReference type="InterPro" id="IPR007197">
    <property type="entry name" value="rSAM"/>
</dbReference>
<dbReference type="Gene3D" id="3.20.20.70">
    <property type="entry name" value="Aldolase class I"/>
    <property type="match status" value="1"/>
</dbReference>
<evidence type="ECO:0000256" key="1">
    <source>
        <dbReference type="ARBA" id="ARBA00022691"/>
    </source>
</evidence>
<dbReference type="InterPro" id="IPR013785">
    <property type="entry name" value="Aldolase_TIM"/>
</dbReference>
<dbReference type="EMBL" id="MEUA01000016">
    <property type="protein sequence ID" value="OGC15952.1"/>
    <property type="molecule type" value="Genomic_DNA"/>
</dbReference>
<dbReference type="Pfam" id="PF04055">
    <property type="entry name" value="Radical_SAM"/>
    <property type="match status" value="1"/>
</dbReference>
<dbReference type="SUPFAM" id="SSF102114">
    <property type="entry name" value="Radical SAM enzymes"/>
    <property type="match status" value="1"/>
</dbReference>
<feature type="domain" description="Radical SAM core" evidence="6">
    <location>
        <begin position="31"/>
        <end position="157"/>
    </location>
</feature>
<evidence type="ECO:0000256" key="3">
    <source>
        <dbReference type="ARBA" id="ARBA00023004"/>
    </source>
</evidence>
<protein>
    <recommendedName>
        <fullName evidence="6">Radical SAM core domain-containing protein</fullName>
    </recommendedName>
</protein>
<feature type="binding site" evidence="5">
    <location>
        <position position="36"/>
    </location>
    <ligand>
        <name>[4Fe-4S] cluster</name>
        <dbReference type="ChEBI" id="CHEBI:49883"/>
        <note>4Fe-4S-S-AdoMet</note>
    </ligand>
</feature>
<dbReference type="AlphaFoldDB" id="A0A1F4S696"/>
<dbReference type="GO" id="GO:0046872">
    <property type="term" value="F:metal ion binding"/>
    <property type="evidence" value="ECO:0007669"/>
    <property type="project" value="UniProtKB-KW"/>
</dbReference>
<dbReference type="PIRSF" id="PIRSF004869">
    <property type="entry name" value="PflX_prd"/>
    <property type="match status" value="1"/>
</dbReference>
<dbReference type="InterPro" id="IPR058240">
    <property type="entry name" value="rSAM_sf"/>
</dbReference>